<dbReference type="InterPro" id="IPR036869">
    <property type="entry name" value="J_dom_sf"/>
</dbReference>
<dbReference type="InterPro" id="IPR050817">
    <property type="entry name" value="DjlA_DnaK_co-chaperone"/>
</dbReference>
<keyword evidence="3" id="KW-1185">Reference proteome</keyword>
<dbReference type="InterPro" id="IPR001623">
    <property type="entry name" value="DnaJ_domain"/>
</dbReference>
<dbReference type="AlphaFoldDB" id="A0AAV8G091"/>
<dbReference type="EMBL" id="JAMFTS010000002">
    <property type="protein sequence ID" value="KAJ4798988.1"/>
    <property type="molecule type" value="Genomic_DNA"/>
</dbReference>
<gene>
    <name evidence="2" type="ORF">LUZ62_050234</name>
</gene>
<accession>A0AAV8G091</accession>
<dbReference type="PRINTS" id="PR00625">
    <property type="entry name" value="JDOMAIN"/>
</dbReference>
<feature type="domain" description="J" evidence="1">
    <location>
        <begin position="37"/>
        <end position="119"/>
    </location>
</feature>
<organism evidence="2 3">
    <name type="scientific">Rhynchospora pubera</name>
    <dbReference type="NCBI Taxonomy" id="906938"/>
    <lineage>
        <taxon>Eukaryota</taxon>
        <taxon>Viridiplantae</taxon>
        <taxon>Streptophyta</taxon>
        <taxon>Embryophyta</taxon>
        <taxon>Tracheophyta</taxon>
        <taxon>Spermatophyta</taxon>
        <taxon>Magnoliopsida</taxon>
        <taxon>Liliopsida</taxon>
        <taxon>Poales</taxon>
        <taxon>Cyperaceae</taxon>
        <taxon>Cyperoideae</taxon>
        <taxon>Rhynchosporeae</taxon>
        <taxon>Rhynchospora</taxon>
    </lineage>
</organism>
<proteinExistence type="predicted"/>
<dbReference type="PANTHER" id="PTHR24074">
    <property type="entry name" value="CO-CHAPERONE PROTEIN DJLA"/>
    <property type="match status" value="1"/>
</dbReference>
<evidence type="ECO:0000313" key="3">
    <source>
        <dbReference type="Proteomes" id="UP001140206"/>
    </source>
</evidence>
<dbReference type="PROSITE" id="PS50076">
    <property type="entry name" value="DNAJ_2"/>
    <property type="match status" value="1"/>
</dbReference>
<name>A0AAV8G091_9POAL</name>
<evidence type="ECO:0000313" key="2">
    <source>
        <dbReference type="EMBL" id="KAJ4798988.1"/>
    </source>
</evidence>
<reference evidence="2" key="1">
    <citation type="submission" date="2022-08" db="EMBL/GenBank/DDBJ databases">
        <authorList>
            <person name="Marques A."/>
        </authorList>
    </citation>
    <scope>NUCLEOTIDE SEQUENCE</scope>
    <source>
        <strain evidence="2">RhyPub2mFocal</strain>
        <tissue evidence="2">Leaves</tissue>
    </source>
</reference>
<dbReference type="SMART" id="SM00271">
    <property type="entry name" value="DnaJ"/>
    <property type="match status" value="1"/>
</dbReference>
<dbReference type="GO" id="GO:0005783">
    <property type="term" value="C:endoplasmic reticulum"/>
    <property type="evidence" value="ECO:0007669"/>
    <property type="project" value="UniProtKB-ARBA"/>
</dbReference>
<comment type="caution">
    <text evidence="2">The sequence shown here is derived from an EMBL/GenBank/DDBJ whole genome shotgun (WGS) entry which is preliminary data.</text>
</comment>
<dbReference type="CDD" id="cd06257">
    <property type="entry name" value="DnaJ"/>
    <property type="match status" value="1"/>
</dbReference>
<sequence>MATFMGTSSMAGKSMRFPAISRGGRGVRCSATFAGENYYKTLSLRPGATEKEVKKAFRKLALKYHPDVCRGNQCTVQFQQINQAYEMILDELRRPVQQEEQVHNTYAPEEEVYEYDAYGTEESSDYWMGCEAAYVFSGGRPESVYFYEN</sequence>
<dbReference type="SUPFAM" id="SSF46565">
    <property type="entry name" value="Chaperone J-domain"/>
    <property type="match status" value="1"/>
</dbReference>
<protein>
    <submittedName>
        <fullName evidence="2">Chaperone protein DnaJ</fullName>
    </submittedName>
</protein>
<dbReference type="Gene3D" id="1.10.287.110">
    <property type="entry name" value="DnaJ domain"/>
    <property type="match status" value="1"/>
</dbReference>
<dbReference type="Proteomes" id="UP001140206">
    <property type="component" value="Chromosome 2"/>
</dbReference>
<evidence type="ECO:0000259" key="1">
    <source>
        <dbReference type="PROSITE" id="PS50076"/>
    </source>
</evidence>
<dbReference type="Pfam" id="PF00226">
    <property type="entry name" value="DnaJ"/>
    <property type="match status" value="1"/>
</dbReference>